<reference evidence="6 7" key="1">
    <citation type="submission" date="2023-06" db="EMBL/GenBank/DDBJ databases">
        <title>Five Gram-positive bacteria isolated from mangrove sediments in Shenzhen, Guangdong, China.</title>
        <authorList>
            <person name="Yu S."/>
            <person name="Zheng W."/>
            <person name="Huang Y."/>
        </authorList>
    </citation>
    <scope>NUCLEOTIDE SEQUENCE [LARGE SCALE GENOMIC DNA]</scope>
    <source>
        <strain evidence="6 7">SaN35-3</strain>
    </source>
</reference>
<comment type="cofactor">
    <cofactor evidence="4">
        <name>Mg(2+)</name>
        <dbReference type="ChEBI" id="CHEBI:18420"/>
    </cofactor>
</comment>
<gene>
    <name evidence="4" type="primary">mrnC</name>
    <name evidence="6" type="ORF">LC087_14355</name>
</gene>
<keyword evidence="2 4" id="KW-0255">Endonuclease</keyword>
<dbReference type="Proteomes" id="UP001197974">
    <property type="component" value="Chromosome"/>
</dbReference>
<dbReference type="EC" id="3.1.26.-" evidence="4"/>
<comment type="subunit">
    <text evidence="4">Homodimer.</text>
</comment>
<keyword evidence="4" id="KW-0698">rRNA processing</keyword>
<keyword evidence="4" id="KW-0694">RNA-binding</keyword>
<feature type="domain" description="RNase III" evidence="5">
    <location>
        <begin position="2"/>
        <end position="137"/>
    </location>
</feature>
<comment type="subcellular location">
    <subcellularLocation>
        <location evidence="4">Cytoplasm</location>
    </subcellularLocation>
</comment>
<feature type="active site" evidence="4">
    <location>
        <position position="24"/>
    </location>
</feature>
<evidence type="ECO:0000259" key="5">
    <source>
        <dbReference type="SMART" id="SM00535"/>
    </source>
</evidence>
<sequence length="141" mass="16408">MNIEAFEVKDVNQLNGLALAYIGDAVYEMYVRNFLLSLGKVKPNELHRMSKQFVSGQSQADILFHLINNNFFTEQEMMVIRRGRNAKSGTKPKNLDVQTYRHSTAFEAIVGYHYLNKNEQRLNELMHRVIELISIERGIFK</sequence>
<dbReference type="PANTHER" id="PTHR34276:SF1">
    <property type="entry name" value="MINI-RIBONUCLEASE 3"/>
    <property type="match status" value="1"/>
</dbReference>
<evidence type="ECO:0000256" key="4">
    <source>
        <dbReference type="HAMAP-Rule" id="MF_01468"/>
    </source>
</evidence>
<keyword evidence="4" id="KW-0690">Ribosome biogenesis</keyword>
<evidence type="ECO:0000256" key="3">
    <source>
        <dbReference type="ARBA" id="ARBA00022801"/>
    </source>
</evidence>
<dbReference type="InterPro" id="IPR008226">
    <property type="entry name" value="Mini3_fam"/>
</dbReference>
<keyword evidence="3 4" id="KW-0378">Hydrolase</keyword>
<dbReference type="Gene3D" id="1.10.1520.10">
    <property type="entry name" value="Ribonuclease III domain"/>
    <property type="match status" value="1"/>
</dbReference>
<accession>A0ABY9JRD0</accession>
<keyword evidence="7" id="KW-1185">Reference proteome</keyword>
<proteinExistence type="inferred from homology"/>
<organism evidence="6 7">
    <name type="scientific">Bacillus carboniphilus</name>
    <dbReference type="NCBI Taxonomy" id="86663"/>
    <lineage>
        <taxon>Bacteria</taxon>
        <taxon>Bacillati</taxon>
        <taxon>Bacillota</taxon>
        <taxon>Bacilli</taxon>
        <taxon>Bacillales</taxon>
        <taxon>Bacillaceae</taxon>
        <taxon>Bacillus</taxon>
    </lineage>
</organism>
<evidence type="ECO:0000256" key="1">
    <source>
        <dbReference type="ARBA" id="ARBA00022722"/>
    </source>
</evidence>
<dbReference type="RefSeq" id="WP_226541703.1">
    <property type="nucleotide sequence ID" value="NZ_CP129013.1"/>
</dbReference>
<dbReference type="SMART" id="SM00535">
    <property type="entry name" value="RIBOc"/>
    <property type="match status" value="1"/>
</dbReference>
<keyword evidence="4" id="KW-0460">Magnesium</keyword>
<keyword evidence="4" id="KW-0699">rRNA-binding</keyword>
<protein>
    <recommendedName>
        <fullName evidence="4">Mini-ribonuclease 3</fullName>
        <shortName evidence="4">Mini-3</shortName>
        <shortName evidence="4">Mini-RNase 3</shortName>
        <ecNumber evidence="4">3.1.26.-</ecNumber>
    </recommendedName>
    <alternativeName>
        <fullName evidence="4">Mini-RNase III</fullName>
        <shortName evidence="4">Mini-III</shortName>
    </alternativeName>
</protein>
<evidence type="ECO:0000313" key="6">
    <source>
        <dbReference type="EMBL" id="WLR41961.1"/>
    </source>
</evidence>
<comment type="function">
    <text evidence="4">Involved in correct processing of both the 5' and 3' ends of 23S rRNA precursor. Processes 30S rRNA precursor transcript even in absence of ribonuclease 3 (Rnc); Rnc processes 30S rRNA into smaller rRNA precursors.</text>
</comment>
<dbReference type="HAMAP" id="MF_01468">
    <property type="entry name" value="RNase_Mini_III"/>
    <property type="match status" value="1"/>
</dbReference>
<evidence type="ECO:0000256" key="2">
    <source>
        <dbReference type="ARBA" id="ARBA00022759"/>
    </source>
</evidence>
<name>A0ABY9JRD0_9BACI</name>
<dbReference type="SUPFAM" id="SSF69065">
    <property type="entry name" value="RNase III domain-like"/>
    <property type="match status" value="1"/>
</dbReference>
<evidence type="ECO:0000313" key="7">
    <source>
        <dbReference type="Proteomes" id="UP001197974"/>
    </source>
</evidence>
<keyword evidence="4" id="KW-0963">Cytoplasm</keyword>
<dbReference type="PANTHER" id="PTHR34276">
    <property type="entry name" value="MINI-RIBONUCLEASE 3"/>
    <property type="match status" value="1"/>
</dbReference>
<dbReference type="CDD" id="cd00593">
    <property type="entry name" value="RIBOc"/>
    <property type="match status" value="1"/>
</dbReference>
<comment type="similarity">
    <text evidence="4">Belongs to the MrnC RNase family.</text>
</comment>
<dbReference type="InterPro" id="IPR036389">
    <property type="entry name" value="RNase_III_sf"/>
</dbReference>
<keyword evidence="1 4" id="KW-0540">Nuclease</keyword>
<dbReference type="EMBL" id="CP129013">
    <property type="protein sequence ID" value="WLR41961.1"/>
    <property type="molecule type" value="Genomic_DNA"/>
</dbReference>
<dbReference type="Pfam" id="PF00636">
    <property type="entry name" value="Ribonuclease_3"/>
    <property type="match status" value="1"/>
</dbReference>
<dbReference type="PIRSF" id="PIRSF005520">
    <property type="entry name" value="UCP005520"/>
    <property type="match status" value="1"/>
</dbReference>
<dbReference type="InterPro" id="IPR000999">
    <property type="entry name" value="RNase_III_dom"/>
</dbReference>